<organism evidence="2 3">
    <name type="scientific">Thermomicrobium roseum (strain ATCC 27502 / DSM 5159 / P-2)</name>
    <dbReference type="NCBI Taxonomy" id="309801"/>
    <lineage>
        <taxon>Bacteria</taxon>
        <taxon>Pseudomonadati</taxon>
        <taxon>Thermomicrobiota</taxon>
        <taxon>Thermomicrobia</taxon>
        <taxon>Thermomicrobiales</taxon>
        <taxon>Thermomicrobiaceae</taxon>
        <taxon>Thermomicrobium</taxon>
    </lineage>
</organism>
<sequence length="285" mass="30164">MGTIDLHTHTTASDGILSPEELVELAAVRGIEVLGITDHDTVAGLPAAQSAAAHRSVKIVPGIELSTAVETGEVHILGYFIDPADPVLQAHLASLATARRERAQRMVDRLRQLGIPVTMEDLEAIAQGGTITRAHAARLLVARGFAGSIDEAFERFLGRNRPAYVPRTYPSPRRAVEIVLAAGGAPVLAHPLSAGDPETILGELVPVGLVGLEAWYAEYAPEIQRELVALAARWGLIPTGGSDYHGPGFRAERELGSVDVPRQSVDMLAARARSGRGGAATLPEQ</sequence>
<dbReference type="CDD" id="cd07438">
    <property type="entry name" value="PHP_HisPPase_AMP"/>
    <property type="match status" value="1"/>
</dbReference>
<dbReference type="STRING" id="309801.trd_1726"/>
<dbReference type="Proteomes" id="UP000000447">
    <property type="component" value="Chromosome"/>
</dbReference>
<dbReference type="Gene3D" id="1.10.150.650">
    <property type="match status" value="1"/>
</dbReference>
<dbReference type="Gene3D" id="3.20.20.140">
    <property type="entry name" value="Metal-dependent hydrolases"/>
    <property type="match status" value="1"/>
</dbReference>
<dbReference type="eggNOG" id="COG0613">
    <property type="taxonomic scope" value="Bacteria"/>
</dbReference>
<dbReference type="PANTHER" id="PTHR42924:SF3">
    <property type="entry name" value="POLYMERASE_HISTIDINOL PHOSPHATASE N-TERMINAL DOMAIN-CONTAINING PROTEIN"/>
    <property type="match status" value="1"/>
</dbReference>
<dbReference type="EMBL" id="CP001275">
    <property type="protein sequence ID" value="ACM04580.1"/>
    <property type="molecule type" value="Genomic_DNA"/>
</dbReference>
<dbReference type="SUPFAM" id="SSF89550">
    <property type="entry name" value="PHP domain-like"/>
    <property type="match status" value="1"/>
</dbReference>
<dbReference type="AlphaFoldDB" id="B9L115"/>
<keyword evidence="3" id="KW-1185">Reference proteome</keyword>
<protein>
    <submittedName>
        <fullName evidence="2">Putative PHP domain</fullName>
    </submittedName>
</protein>
<evidence type="ECO:0000313" key="2">
    <source>
        <dbReference type="EMBL" id="ACM04580.1"/>
    </source>
</evidence>
<reference evidence="2 3" key="1">
    <citation type="journal article" date="2009" name="PLoS ONE">
        <title>Complete genome sequence of the aerobic CO-oxidizing thermophile Thermomicrobium roseum.</title>
        <authorList>
            <person name="Wu D."/>
            <person name="Raymond J."/>
            <person name="Wu M."/>
            <person name="Chatterji S."/>
            <person name="Ren Q."/>
            <person name="Graham J.E."/>
            <person name="Bryant D.A."/>
            <person name="Robb F."/>
            <person name="Colman A."/>
            <person name="Tallon L.J."/>
            <person name="Badger J.H."/>
            <person name="Madupu R."/>
            <person name="Ward N.L."/>
            <person name="Eisen J.A."/>
        </authorList>
    </citation>
    <scope>NUCLEOTIDE SEQUENCE [LARGE SCALE GENOMIC DNA]</scope>
    <source>
        <strain evidence="3">ATCC 27502 / DSM 5159 / P-2</strain>
    </source>
</reference>
<feature type="domain" description="Polymerase/histidinol phosphatase N-terminal" evidence="1">
    <location>
        <begin position="4"/>
        <end position="69"/>
    </location>
</feature>
<evidence type="ECO:0000313" key="3">
    <source>
        <dbReference type="Proteomes" id="UP000000447"/>
    </source>
</evidence>
<dbReference type="SMART" id="SM00481">
    <property type="entry name" value="POLIIIAc"/>
    <property type="match status" value="1"/>
</dbReference>
<dbReference type="PANTHER" id="PTHR42924">
    <property type="entry name" value="EXONUCLEASE"/>
    <property type="match status" value="1"/>
</dbReference>
<dbReference type="OrthoDB" id="9804333at2"/>
<gene>
    <name evidence="2" type="ordered locus">trd_1726</name>
</gene>
<dbReference type="Pfam" id="PF02811">
    <property type="entry name" value="PHP"/>
    <property type="match status" value="1"/>
</dbReference>
<dbReference type="KEGG" id="tro:trd_1726"/>
<evidence type="ECO:0000259" key="1">
    <source>
        <dbReference type="SMART" id="SM00481"/>
    </source>
</evidence>
<dbReference type="HOGENOM" id="CLU_067347_1_0_0"/>
<dbReference type="RefSeq" id="WP_015922668.1">
    <property type="nucleotide sequence ID" value="NC_011959.1"/>
</dbReference>
<dbReference type="InterPro" id="IPR003141">
    <property type="entry name" value="Pol/His_phosphatase_N"/>
</dbReference>
<dbReference type="GO" id="GO:0004534">
    <property type="term" value="F:5'-3' RNA exonuclease activity"/>
    <property type="evidence" value="ECO:0007669"/>
    <property type="project" value="TreeGrafter"/>
</dbReference>
<dbReference type="InterPro" id="IPR052018">
    <property type="entry name" value="PHP_domain"/>
</dbReference>
<name>B9L115_THERP</name>
<dbReference type="InterPro" id="IPR016195">
    <property type="entry name" value="Pol/histidinol_Pase-like"/>
</dbReference>
<dbReference type="InterPro" id="IPR004013">
    <property type="entry name" value="PHP_dom"/>
</dbReference>
<accession>B9L115</accession>
<proteinExistence type="predicted"/>
<dbReference type="GO" id="GO:0035312">
    <property type="term" value="F:5'-3' DNA exonuclease activity"/>
    <property type="evidence" value="ECO:0007669"/>
    <property type="project" value="TreeGrafter"/>
</dbReference>